<proteinExistence type="predicted"/>
<feature type="region of interest" description="Disordered" evidence="1">
    <location>
        <begin position="1"/>
        <end position="21"/>
    </location>
</feature>
<dbReference type="Proteomes" id="UP000257016">
    <property type="component" value="Unassembled WGS sequence"/>
</dbReference>
<protein>
    <submittedName>
        <fullName evidence="2">Uncharacterized protein</fullName>
    </submittedName>
</protein>
<gene>
    <name evidence="2" type="ORF">CBM2586_A10967</name>
</gene>
<evidence type="ECO:0000256" key="1">
    <source>
        <dbReference type="SAM" id="MobiDB-lite"/>
    </source>
</evidence>
<sequence>MRVYRSCENPHPHPRIIRISQ</sequence>
<feature type="compositionally biased region" description="Basic residues" evidence="1">
    <location>
        <begin position="12"/>
        <end position="21"/>
    </location>
</feature>
<dbReference type="EMBL" id="OFSN01000001">
    <property type="protein sequence ID" value="SOY41182.1"/>
    <property type="molecule type" value="Genomic_DNA"/>
</dbReference>
<evidence type="ECO:0000313" key="2">
    <source>
        <dbReference type="EMBL" id="SOY41182.1"/>
    </source>
</evidence>
<accession>A0A375BBT5</accession>
<organism evidence="2">
    <name type="scientific">Cupriavidus taiwanensis</name>
    <dbReference type="NCBI Taxonomy" id="164546"/>
    <lineage>
        <taxon>Bacteria</taxon>
        <taxon>Pseudomonadati</taxon>
        <taxon>Pseudomonadota</taxon>
        <taxon>Betaproteobacteria</taxon>
        <taxon>Burkholderiales</taxon>
        <taxon>Burkholderiaceae</taxon>
        <taxon>Cupriavidus</taxon>
    </lineage>
</organism>
<dbReference type="AlphaFoldDB" id="A0A375BBT5"/>
<reference evidence="2" key="1">
    <citation type="submission" date="2018-01" db="EMBL/GenBank/DDBJ databases">
        <authorList>
            <person name="Clerissi C."/>
        </authorList>
    </citation>
    <scope>NUCLEOTIDE SEQUENCE</scope>
    <source>
        <strain evidence="2">Cupriavidus taiwanensis LMG 19430</strain>
    </source>
</reference>
<name>A0A375BBT5_9BURK</name>
<comment type="caution">
    <text evidence="2">The sequence shown here is derived from an EMBL/GenBank/DDBJ whole genome shotgun (WGS) entry which is preliminary data.</text>
</comment>